<evidence type="ECO:0000256" key="1">
    <source>
        <dbReference type="SAM" id="MobiDB-lite"/>
    </source>
</evidence>
<comment type="caution">
    <text evidence="3">The sequence shown here is derived from an EMBL/GenBank/DDBJ whole genome shotgun (WGS) entry which is preliminary data.</text>
</comment>
<dbReference type="InterPro" id="IPR004843">
    <property type="entry name" value="Calcineurin-like_PHP"/>
</dbReference>
<dbReference type="EMBL" id="MUZR01000008">
    <property type="protein sequence ID" value="OOC10878.1"/>
    <property type="molecule type" value="Genomic_DNA"/>
</dbReference>
<evidence type="ECO:0000313" key="4">
    <source>
        <dbReference type="Proteomes" id="UP000189177"/>
    </source>
</evidence>
<dbReference type="Gene3D" id="3.60.21.10">
    <property type="match status" value="1"/>
</dbReference>
<dbReference type="Proteomes" id="UP000189177">
    <property type="component" value="Unassembled WGS sequence"/>
</dbReference>
<proteinExistence type="predicted"/>
<evidence type="ECO:0000313" key="3">
    <source>
        <dbReference type="EMBL" id="OOC10878.1"/>
    </source>
</evidence>
<dbReference type="SUPFAM" id="SSF56300">
    <property type="entry name" value="Metallo-dependent phosphatases"/>
    <property type="match status" value="1"/>
</dbReference>
<dbReference type="Pfam" id="PF00149">
    <property type="entry name" value="Metallophos"/>
    <property type="match status" value="1"/>
</dbReference>
<feature type="domain" description="Calcineurin-like phosphoesterase" evidence="2">
    <location>
        <begin position="5"/>
        <end position="212"/>
    </location>
</feature>
<protein>
    <submittedName>
        <fullName evidence="3">Metallophosphoesterase</fullName>
    </submittedName>
</protein>
<accession>A0A1V3A0I0</accession>
<dbReference type="InterPro" id="IPR029052">
    <property type="entry name" value="Metallo-depent_PP-like"/>
</dbReference>
<dbReference type="STRING" id="252474.B1A74_03350"/>
<name>A0A1V3A0I0_9GAMM</name>
<dbReference type="OrthoDB" id="7831721at2"/>
<evidence type="ECO:0000259" key="2">
    <source>
        <dbReference type="Pfam" id="PF00149"/>
    </source>
</evidence>
<organism evidence="3 4">
    <name type="scientific">Thioalkalivibrio halophilus</name>
    <dbReference type="NCBI Taxonomy" id="252474"/>
    <lineage>
        <taxon>Bacteria</taxon>
        <taxon>Pseudomonadati</taxon>
        <taxon>Pseudomonadota</taxon>
        <taxon>Gammaproteobacteria</taxon>
        <taxon>Chromatiales</taxon>
        <taxon>Ectothiorhodospiraceae</taxon>
        <taxon>Thioalkalivibrio</taxon>
    </lineage>
</organism>
<sequence>MAPDILFYGDPHGLFDPLIEAVARHRPRAVILLGDMELREQSLDTVLAPLREAVAAGATMPEIYWIPGNHESDTDAAWAHVFGSSYVAGNLHARVAEVAGRPVAGLGGVFRGRVWYPRGPRCKAPVFFTRNEHVAQLPERDRWQGAGDREPGLPRRHRTSIYPEDIERLRGLRADILITHEAPSPHASGFDTIDGLAELLGAVLIVHGHHHQDYEAYTPDGVRVRGVGRAGVVGLYPDGRLETLTPGTGGPDASGQEPAASGRAS</sequence>
<dbReference type="RefSeq" id="WP_018946076.1">
    <property type="nucleotide sequence ID" value="NZ_MUZR01000008.1"/>
</dbReference>
<keyword evidence="4" id="KW-1185">Reference proteome</keyword>
<feature type="region of interest" description="Disordered" evidence="1">
    <location>
        <begin position="239"/>
        <end position="265"/>
    </location>
</feature>
<reference evidence="3 4" key="1">
    <citation type="submission" date="2017-02" db="EMBL/GenBank/DDBJ databases">
        <title>Genomic diversity within the haloalkaliphilic genus Thioalkalivibrio.</title>
        <authorList>
            <person name="Ahn A.-C."/>
            <person name="Meier-Kolthoff J."/>
            <person name="Overmars L."/>
            <person name="Richter M."/>
            <person name="Woyke T."/>
            <person name="Sorokin D.Y."/>
            <person name="Muyzer G."/>
        </authorList>
    </citation>
    <scope>NUCLEOTIDE SEQUENCE [LARGE SCALE GENOMIC DNA]</scope>
    <source>
        <strain evidence="3 4">HL17</strain>
    </source>
</reference>
<gene>
    <name evidence="3" type="ORF">B1A74_03350</name>
</gene>
<dbReference type="GO" id="GO:0016787">
    <property type="term" value="F:hydrolase activity"/>
    <property type="evidence" value="ECO:0007669"/>
    <property type="project" value="InterPro"/>
</dbReference>
<dbReference type="AlphaFoldDB" id="A0A1V3A0I0"/>
<dbReference type="CDD" id="cd00838">
    <property type="entry name" value="MPP_superfamily"/>
    <property type="match status" value="1"/>
</dbReference>